<feature type="compositionally biased region" description="Pro residues" evidence="1">
    <location>
        <begin position="143"/>
        <end position="165"/>
    </location>
</feature>
<comment type="caution">
    <text evidence="3">The sequence shown here is derived from an EMBL/GenBank/DDBJ whole genome shotgun (WGS) entry which is preliminary data.</text>
</comment>
<feature type="region of interest" description="Disordered" evidence="1">
    <location>
        <begin position="212"/>
        <end position="280"/>
    </location>
</feature>
<evidence type="ECO:0000259" key="2">
    <source>
        <dbReference type="PROSITE" id="PS50004"/>
    </source>
</evidence>
<dbReference type="SMART" id="SM00239">
    <property type="entry name" value="C2"/>
    <property type="match status" value="1"/>
</dbReference>
<dbReference type="AlphaFoldDB" id="A0AAN8YMM4"/>
<protein>
    <recommendedName>
        <fullName evidence="2">C2 domain-containing protein</fullName>
    </recommendedName>
</protein>
<dbReference type="CDD" id="cd04051">
    <property type="entry name" value="C2_SRC2_like"/>
    <property type="match status" value="1"/>
</dbReference>
<feature type="domain" description="C2" evidence="2">
    <location>
        <begin position="1"/>
        <end position="110"/>
    </location>
</feature>
<feature type="compositionally biased region" description="Basic and acidic residues" evidence="1">
    <location>
        <begin position="126"/>
        <end position="139"/>
    </location>
</feature>
<dbReference type="Proteomes" id="UP001371456">
    <property type="component" value="Unassembled WGS sequence"/>
</dbReference>
<dbReference type="Gene3D" id="2.60.40.150">
    <property type="entry name" value="C2 domain"/>
    <property type="match status" value="1"/>
</dbReference>
<dbReference type="PROSITE" id="PS50004">
    <property type="entry name" value="C2"/>
    <property type="match status" value="1"/>
</dbReference>
<feature type="compositionally biased region" description="Low complexity" evidence="1">
    <location>
        <begin position="238"/>
        <end position="278"/>
    </location>
</feature>
<name>A0AAN8YMM4_SOLBU</name>
<evidence type="ECO:0000313" key="3">
    <source>
        <dbReference type="EMBL" id="KAK6794503.1"/>
    </source>
</evidence>
<dbReference type="EMBL" id="JBANQN010000003">
    <property type="protein sequence ID" value="KAK6794503.1"/>
    <property type="molecule type" value="Genomic_DNA"/>
</dbReference>
<dbReference type="InterPro" id="IPR044750">
    <property type="entry name" value="C2_SRC2/BAP"/>
</dbReference>
<evidence type="ECO:0000256" key="1">
    <source>
        <dbReference type="SAM" id="MobiDB-lite"/>
    </source>
</evidence>
<dbReference type="Pfam" id="PF00168">
    <property type="entry name" value="C2"/>
    <property type="match status" value="1"/>
</dbReference>
<dbReference type="SUPFAM" id="SSF49562">
    <property type="entry name" value="C2 domain (Calcium/lipid-binding domain, CaLB)"/>
    <property type="match status" value="1"/>
</dbReference>
<accession>A0AAN8YMM4</accession>
<keyword evidence="4" id="KW-1185">Reference proteome</keyword>
<feature type="compositionally biased region" description="Pro residues" evidence="1">
    <location>
        <begin position="174"/>
        <end position="185"/>
    </location>
</feature>
<dbReference type="InterPro" id="IPR000008">
    <property type="entry name" value="C2_dom"/>
</dbReference>
<feature type="region of interest" description="Disordered" evidence="1">
    <location>
        <begin position="113"/>
        <end position="185"/>
    </location>
</feature>
<evidence type="ECO:0000313" key="4">
    <source>
        <dbReference type="Proteomes" id="UP001371456"/>
    </source>
</evidence>
<dbReference type="GO" id="GO:0006952">
    <property type="term" value="P:defense response"/>
    <property type="evidence" value="ECO:0007669"/>
    <property type="project" value="InterPro"/>
</dbReference>
<dbReference type="InterPro" id="IPR035892">
    <property type="entry name" value="C2_domain_sf"/>
</dbReference>
<sequence length="349" mass="36327">MGSRFEVEVKISSAKDLKNVNWRYGRLKPYAVVWVDPKGKCSTKVDDNGDTSPSWNEKLVIPLYAPIEESTLYIDVVHANATEGTKPLIGSAKLPLREVVDSVGIGNLTERSLDLKRPSGRPHGKVKIEVTVRDPRYRAPDPYYAPPYGVPPPAGSRDYPAPPQPYGGSYGAPAPAPGAAPSPYGAPAPSPYAAPPAGYPYNAAPAPGYGQQPGYGGAPAPAPGYGQQPGYGAPPAPYGQQGSYGQQPGYPQQGSYGSQGSSGQQGSYGAQPQGSYGSVKAGYGYEEKKKSKFGGMGLGAGLAMGAVAGALGGLAISEGIDHIEDNIAEKAAEKVEDDLDDGDYGDDDY</sequence>
<reference evidence="3 4" key="1">
    <citation type="submission" date="2024-02" db="EMBL/GenBank/DDBJ databases">
        <title>de novo genome assembly of Solanum bulbocastanum strain 11H21.</title>
        <authorList>
            <person name="Hosaka A.J."/>
        </authorList>
    </citation>
    <scope>NUCLEOTIDE SEQUENCE [LARGE SCALE GENOMIC DNA]</scope>
    <source>
        <tissue evidence="3">Young leaves</tissue>
    </source>
</reference>
<dbReference type="PANTHER" id="PTHR32246:SF20">
    <property type="entry name" value="CALCIUM-DEPENDENT LIPID-BINDING (CALB DOMAIN) FAMILY PROTEIN"/>
    <property type="match status" value="1"/>
</dbReference>
<proteinExistence type="predicted"/>
<gene>
    <name evidence="3" type="ORF">RDI58_007956</name>
</gene>
<organism evidence="3 4">
    <name type="scientific">Solanum bulbocastanum</name>
    <name type="common">Wild potato</name>
    <dbReference type="NCBI Taxonomy" id="147425"/>
    <lineage>
        <taxon>Eukaryota</taxon>
        <taxon>Viridiplantae</taxon>
        <taxon>Streptophyta</taxon>
        <taxon>Embryophyta</taxon>
        <taxon>Tracheophyta</taxon>
        <taxon>Spermatophyta</taxon>
        <taxon>Magnoliopsida</taxon>
        <taxon>eudicotyledons</taxon>
        <taxon>Gunneridae</taxon>
        <taxon>Pentapetalae</taxon>
        <taxon>asterids</taxon>
        <taxon>lamiids</taxon>
        <taxon>Solanales</taxon>
        <taxon>Solanaceae</taxon>
        <taxon>Solanoideae</taxon>
        <taxon>Solaneae</taxon>
        <taxon>Solanum</taxon>
    </lineage>
</organism>
<dbReference type="PANTHER" id="PTHR32246">
    <property type="entry name" value="INGRESSION PROTEIN FIC1"/>
    <property type="match status" value="1"/>
</dbReference>